<protein>
    <submittedName>
        <fullName evidence="1">Uncharacterized protein</fullName>
    </submittedName>
</protein>
<dbReference type="InterPro" id="IPR006597">
    <property type="entry name" value="Sel1-like"/>
</dbReference>
<dbReference type="EMBL" id="UINC01130823">
    <property type="protein sequence ID" value="SVD12133.1"/>
    <property type="molecule type" value="Genomic_DNA"/>
</dbReference>
<accession>A0A382SQQ0</accession>
<gene>
    <name evidence="1" type="ORF">METZ01_LOCUS364987</name>
</gene>
<reference evidence="1" key="1">
    <citation type="submission" date="2018-05" db="EMBL/GenBank/DDBJ databases">
        <authorList>
            <person name="Lanie J.A."/>
            <person name="Ng W.-L."/>
            <person name="Kazmierczak K.M."/>
            <person name="Andrzejewski T.M."/>
            <person name="Davidsen T.M."/>
            <person name="Wayne K.J."/>
            <person name="Tettelin H."/>
            <person name="Glass J.I."/>
            <person name="Rusch D."/>
            <person name="Podicherti R."/>
            <person name="Tsui H.-C.T."/>
            <person name="Winkler M.E."/>
        </authorList>
    </citation>
    <scope>NUCLEOTIDE SEQUENCE</scope>
</reference>
<feature type="non-terminal residue" evidence="1">
    <location>
        <position position="99"/>
    </location>
</feature>
<organism evidence="1">
    <name type="scientific">marine metagenome</name>
    <dbReference type="NCBI Taxonomy" id="408172"/>
    <lineage>
        <taxon>unclassified sequences</taxon>
        <taxon>metagenomes</taxon>
        <taxon>ecological metagenomes</taxon>
    </lineage>
</organism>
<dbReference type="SUPFAM" id="SSF81901">
    <property type="entry name" value="HCP-like"/>
    <property type="match status" value="1"/>
</dbReference>
<sequence>MRAAFLFSVISQIWLALFLFNSHAQQADNKPTRGDGLEAKLKAIEPKLKATFAELTEKAEGGDPAAQERVSQLLEYGEGVEVDLKSSFGWAEKSAEAGH</sequence>
<dbReference type="SMART" id="SM00671">
    <property type="entry name" value="SEL1"/>
    <property type="match status" value="1"/>
</dbReference>
<name>A0A382SQQ0_9ZZZZ</name>
<proteinExistence type="predicted"/>
<evidence type="ECO:0000313" key="1">
    <source>
        <dbReference type="EMBL" id="SVD12133.1"/>
    </source>
</evidence>
<dbReference type="InterPro" id="IPR011990">
    <property type="entry name" value="TPR-like_helical_dom_sf"/>
</dbReference>
<dbReference type="Gene3D" id="1.25.40.10">
    <property type="entry name" value="Tetratricopeptide repeat domain"/>
    <property type="match status" value="1"/>
</dbReference>
<dbReference type="AlphaFoldDB" id="A0A382SQQ0"/>